<evidence type="ECO:0000313" key="2">
    <source>
        <dbReference type="Proteomes" id="UP001066276"/>
    </source>
</evidence>
<comment type="caution">
    <text evidence="1">The sequence shown here is derived from an EMBL/GenBank/DDBJ whole genome shotgun (WGS) entry which is preliminary data.</text>
</comment>
<gene>
    <name evidence="1" type="ORF">NDU88_005831</name>
</gene>
<organism evidence="1 2">
    <name type="scientific">Pleurodeles waltl</name>
    <name type="common">Iberian ribbed newt</name>
    <dbReference type="NCBI Taxonomy" id="8319"/>
    <lineage>
        <taxon>Eukaryota</taxon>
        <taxon>Metazoa</taxon>
        <taxon>Chordata</taxon>
        <taxon>Craniata</taxon>
        <taxon>Vertebrata</taxon>
        <taxon>Euteleostomi</taxon>
        <taxon>Amphibia</taxon>
        <taxon>Batrachia</taxon>
        <taxon>Caudata</taxon>
        <taxon>Salamandroidea</taxon>
        <taxon>Salamandridae</taxon>
        <taxon>Pleurodelinae</taxon>
        <taxon>Pleurodeles</taxon>
    </lineage>
</organism>
<evidence type="ECO:0000313" key="1">
    <source>
        <dbReference type="EMBL" id="KAJ1127429.1"/>
    </source>
</evidence>
<dbReference type="EMBL" id="JANPWB010000011">
    <property type="protein sequence ID" value="KAJ1127429.1"/>
    <property type="molecule type" value="Genomic_DNA"/>
</dbReference>
<keyword evidence="2" id="KW-1185">Reference proteome</keyword>
<reference evidence="1" key="1">
    <citation type="journal article" date="2022" name="bioRxiv">
        <title>Sequencing and chromosome-scale assembly of the giantPleurodeles waltlgenome.</title>
        <authorList>
            <person name="Brown T."/>
            <person name="Elewa A."/>
            <person name="Iarovenko S."/>
            <person name="Subramanian E."/>
            <person name="Araus A.J."/>
            <person name="Petzold A."/>
            <person name="Susuki M."/>
            <person name="Suzuki K.-i.T."/>
            <person name="Hayashi T."/>
            <person name="Toyoda A."/>
            <person name="Oliveira C."/>
            <person name="Osipova E."/>
            <person name="Leigh N.D."/>
            <person name="Simon A."/>
            <person name="Yun M.H."/>
        </authorList>
    </citation>
    <scope>NUCLEOTIDE SEQUENCE</scope>
    <source>
        <strain evidence="1">20211129_DDA</strain>
        <tissue evidence="1">Liver</tissue>
    </source>
</reference>
<name>A0AAV7PKP4_PLEWA</name>
<dbReference type="AlphaFoldDB" id="A0AAV7PKP4"/>
<accession>A0AAV7PKP4</accession>
<proteinExistence type="predicted"/>
<sequence>MRYDVIMPLQNDVASCTGGRGCDDLRCGLWDDSRNLVVPVHAGAEKGDSRHIGVSCTTTAKYIIRYRRKSFHIQPICRQYRIFASSCIFSCYKAVAVREHQQAKCRAEVGKRRRQRCHVPQRLGSYSQ</sequence>
<dbReference type="Proteomes" id="UP001066276">
    <property type="component" value="Chromosome 7"/>
</dbReference>
<protein>
    <submittedName>
        <fullName evidence="1">Uncharacterized protein</fullName>
    </submittedName>
</protein>